<dbReference type="GO" id="GO:0016787">
    <property type="term" value="F:hydrolase activity"/>
    <property type="evidence" value="ECO:0007669"/>
    <property type="project" value="UniProtKB-KW"/>
</dbReference>
<keyword evidence="2" id="KW-0378">Hydrolase</keyword>
<reference evidence="2 5" key="1">
    <citation type="journal article" date="2015" name="ISME J.">
        <title>Elemental sulfur and acetate can support life of a novel strictly anaerobic haloarchaeon.</title>
        <authorList>
            <person name="Sorokin D.Y."/>
            <person name="Kublanov I.V."/>
            <person name="Gavrilov S.N."/>
            <person name="Rojo D."/>
            <person name="Roman P."/>
            <person name="Golyshin P.N."/>
            <person name="Slepak V.Z."/>
            <person name="Smedile F."/>
            <person name="Ferrer M."/>
            <person name="Messina E."/>
            <person name="La Cono V."/>
            <person name="Yakimov M.M."/>
        </authorList>
    </citation>
    <scope>NUCLEOTIDE SEQUENCE [LARGE SCALE GENOMIC DNA]</scope>
    <source>
        <strain evidence="2 5">HSR2</strain>
    </source>
</reference>
<dbReference type="RefSeq" id="WP_235272208.1">
    <property type="nucleotide sequence ID" value="NZ_CP008874.1"/>
</dbReference>
<reference evidence="3 4" key="3">
    <citation type="journal article" date="2016" name="Stand. Genomic Sci.">
        <title>Complete genome sequence of 'Halanaeroarchaeum sulfurireducens' M27-SA2, a sulfur-reducing and acetate-oxidizing haloarchaeon from the deep-sea hypersaline anoxic lake Medee.</title>
        <authorList>
            <person name="Messina E."/>
            <person name="Sorokin D.Y."/>
            <person name="Kublanov I.V."/>
            <person name="Toshchakov S."/>
            <person name="Lopatina A."/>
            <person name="Arcadi E."/>
            <person name="Smedile F."/>
            <person name="La Spada G."/>
            <person name="La Cono V."/>
            <person name="Yakimov M.M."/>
        </authorList>
    </citation>
    <scope>NUCLEOTIDE SEQUENCE [LARGE SCALE GENOMIC DNA]</scope>
    <source>
        <strain evidence="3 4">M27-SA2</strain>
    </source>
</reference>
<feature type="transmembrane region" description="Helical" evidence="1">
    <location>
        <begin position="20"/>
        <end position="50"/>
    </location>
</feature>
<reference evidence="4" key="2">
    <citation type="submission" date="2015-05" db="EMBL/GenBank/DDBJ databases">
        <title>Complete genome sequence of Halanaeroarchaeum sulfurireducens type strain M27-SA2, a sulfate-reducer haloarchaeon from marine anoxic lake Medee.</title>
        <authorList>
            <person name="Messina E."/>
            <person name="Kublanov I.V."/>
            <person name="Toshchakov S."/>
            <person name="Arcadi E."/>
            <person name="La Spada G."/>
            <person name="La Cono V."/>
            <person name="Yakimov M.M."/>
        </authorList>
    </citation>
    <scope>NUCLEOTIDE SEQUENCE [LARGE SCALE GENOMIC DNA]</scope>
    <source>
        <strain evidence="4">M27-SA2</strain>
    </source>
</reference>
<evidence type="ECO:0000256" key="1">
    <source>
        <dbReference type="SAM" id="Phobius"/>
    </source>
</evidence>
<dbReference type="EMBL" id="CP011564">
    <property type="protein sequence ID" value="ALG81890.1"/>
    <property type="molecule type" value="Genomic_DNA"/>
</dbReference>
<keyword evidence="5" id="KW-1185">Reference proteome</keyword>
<feature type="transmembrane region" description="Helical" evidence="1">
    <location>
        <begin position="145"/>
        <end position="165"/>
    </location>
</feature>
<organism evidence="2 5">
    <name type="scientific">Halanaeroarchaeum sulfurireducens</name>
    <dbReference type="NCBI Taxonomy" id="1604004"/>
    <lineage>
        <taxon>Archaea</taxon>
        <taxon>Methanobacteriati</taxon>
        <taxon>Methanobacteriota</taxon>
        <taxon>Stenosarchaea group</taxon>
        <taxon>Halobacteria</taxon>
        <taxon>Halobacteriales</taxon>
        <taxon>Halobacteriaceae</taxon>
        <taxon>Halanaeroarchaeum</taxon>
    </lineage>
</organism>
<dbReference type="STRING" id="1604004.HLASA_0994"/>
<keyword evidence="1" id="KW-1133">Transmembrane helix</keyword>
<dbReference type="KEGG" id="hsu:HLASF_1005"/>
<feature type="transmembrane region" description="Helical" evidence="1">
    <location>
        <begin position="96"/>
        <end position="117"/>
    </location>
</feature>
<evidence type="ECO:0000313" key="2">
    <source>
        <dbReference type="EMBL" id="AKH97494.1"/>
    </source>
</evidence>
<dbReference type="GeneID" id="26010350"/>
<dbReference type="Pfam" id="PF04307">
    <property type="entry name" value="YdjM"/>
    <property type="match status" value="1"/>
</dbReference>
<protein>
    <submittedName>
        <fullName evidence="2">Membrane-bound metal-dependent hydrolase</fullName>
    </submittedName>
</protein>
<name>A0A0F7PCY0_9EURY</name>
<gene>
    <name evidence="3" type="ORF">HLASA_0994</name>
    <name evidence="2" type="ORF">HLASF_1005</name>
</gene>
<evidence type="ECO:0000313" key="3">
    <source>
        <dbReference type="EMBL" id="ALG81890.1"/>
    </source>
</evidence>
<dbReference type="KEGG" id="hsf:HLASA_0994"/>
<sequence>MGNSTPSIMHRNGHVGAALLVYTLPGFIATLFGGIEIGVLGALVAAGISIVPDWDHRIPFVEHRGITHTVPFAVLVGLVLGAGGLLVAIPEGHLPGLAAAAFGFALGFGTIVSHIGADALTPMGVKPFRDNRRYSADLVQSANSVANYALLFLGVGLATVGVIAGSEVRPMLF</sequence>
<dbReference type="EMBL" id="CP008874">
    <property type="protein sequence ID" value="AKH97494.1"/>
    <property type="molecule type" value="Genomic_DNA"/>
</dbReference>
<dbReference type="Proteomes" id="UP000069906">
    <property type="component" value="Chromosome"/>
</dbReference>
<dbReference type="Proteomes" id="UP000060390">
    <property type="component" value="Chromosome"/>
</dbReference>
<evidence type="ECO:0000313" key="5">
    <source>
        <dbReference type="Proteomes" id="UP000069906"/>
    </source>
</evidence>
<evidence type="ECO:0000313" key="4">
    <source>
        <dbReference type="Proteomes" id="UP000060390"/>
    </source>
</evidence>
<feature type="transmembrane region" description="Helical" evidence="1">
    <location>
        <begin position="70"/>
        <end position="89"/>
    </location>
</feature>
<dbReference type="AlphaFoldDB" id="A0A0F7PCY0"/>
<accession>A0A0F7PCY0</accession>
<keyword evidence="1" id="KW-0472">Membrane</keyword>
<dbReference type="HOGENOM" id="CLU_133604_0_0_2"/>
<dbReference type="InterPro" id="IPR007404">
    <property type="entry name" value="YdjM-like"/>
</dbReference>
<proteinExistence type="predicted"/>
<keyword evidence="1" id="KW-0812">Transmembrane</keyword>